<protein>
    <submittedName>
        <fullName evidence="2">Uncharacterized protein</fullName>
    </submittedName>
</protein>
<evidence type="ECO:0000256" key="1">
    <source>
        <dbReference type="SAM" id="MobiDB-lite"/>
    </source>
</evidence>
<sequence>MGVAVLQEPTNAVHPRPAATGRQDHRLHLPRFGRVLLHDLLRAAGLLRQPLHGFRGVGTGAGWRPG</sequence>
<organism evidence="2">
    <name type="scientific">Arundo donax</name>
    <name type="common">Giant reed</name>
    <name type="synonym">Donax arundinaceus</name>
    <dbReference type="NCBI Taxonomy" id="35708"/>
    <lineage>
        <taxon>Eukaryota</taxon>
        <taxon>Viridiplantae</taxon>
        <taxon>Streptophyta</taxon>
        <taxon>Embryophyta</taxon>
        <taxon>Tracheophyta</taxon>
        <taxon>Spermatophyta</taxon>
        <taxon>Magnoliopsida</taxon>
        <taxon>Liliopsida</taxon>
        <taxon>Poales</taxon>
        <taxon>Poaceae</taxon>
        <taxon>PACMAD clade</taxon>
        <taxon>Arundinoideae</taxon>
        <taxon>Arundineae</taxon>
        <taxon>Arundo</taxon>
    </lineage>
</organism>
<feature type="region of interest" description="Disordered" evidence="1">
    <location>
        <begin position="1"/>
        <end position="23"/>
    </location>
</feature>
<dbReference type="EMBL" id="GBRH01261886">
    <property type="protein sequence ID" value="JAD36009.1"/>
    <property type="molecule type" value="Transcribed_RNA"/>
</dbReference>
<evidence type="ECO:0000313" key="2">
    <source>
        <dbReference type="EMBL" id="JAD36009.1"/>
    </source>
</evidence>
<reference evidence="2" key="2">
    <citation type="journal article" date="2015" name="Data Brief">
        <title>Shoot transcriptome of the giant reed, Arundo donax.</title>
        <authorList>
            <person name="Barrero R.A."/>
            <person name="Guerrero F.D."/>
            <person name="Moolhuijzen P."/>
            <person name="Goolsby J.A."/>
            <person name="Tidwell J."/>
            <person name="Bellgard S.E."/>
            <person name="Bellgard M.I."/>
        </authorList>
    </citation>
    <scope>NUCLEOTIDE SEQUENCE</scope>
    <source>
        <tissue evidence="2">Shoot tissue taken approximately 20 cm above the soil surface</tissue>
    </source>
</reference>
<proteinExistence type="predicted"/>
<reference evidence="2" key="1">
    <citation type="submission" date="2014-09" db="EMBL/GenBank/DDBJ databases">
        <authorList>
            <person name="Magalhaes I.L.F."/>
            <person name="Oliveira U."/>
            <person name="Santos F.R."/>
            <person name="Vidigal T.H.D.A."/>
            <person name="Brescovit A.D."/>
            <person name="Santos A.J."/>
        </authorList>
    </citation>
    <scope>NUCLEOTIDE SEQUENCE</scope>
    <source>
        <tissue evidence="2">Shoot tissue taken approximately 20 cm above the soil surface</tissue>
    </source>
</reference>
<name>A0A0A8Z9E0_ARUDO</name>
<accession>A0A0A8Z9E0</accession>
<dbReference type="AlphaFoldDB" id="A0A0A8Z9E0"/>